<dbReference type="Proteomes" id="UP000245884">
    <property type="component" value="Unassembled WGS sequence"/>
</dbReference>
<dbReference type="SUPFAM" id="SSF52402">
    <property type="entry name" value="Adenine nucleotide alpha hydrolases-like"/>
    <property type="match status" value="1"/>
</dbReference>
<dbReference type="PANTHER" id="PTHR23293:SF9">
    <property type="entry name" value="FAD SYNTHASE"/>
    <property type="match status" value="1"/>
</dbReference>
<dbReference type="InterPro" id="IPR002500">
    <property type="entry name" value="PAPS_reduct_dom"/>
</dbReference>
<feature type="region of interest" description="Disordered" evidence="13">
    <location>
        <begin position="162"/>
        <end position="185"/>
    </location>
</feature>
<evidence type="ECO:0000256" key="2">
    <source>
        <dbReference type="ARBA" id="ARBA00012393"/>
    </source>
</evidence>
<comment type="pathway">
    <text evidence="1">Cofactor biosynthesis; FAD biosynthesis; FAD from FMN: step 1/1.</text>
</comment>
<evidence type="ECO:0000256" key="9">
    <source>
        <dbReference type="ARBA" id="ARBA00022840"/>
    </source>
</evidence>
<evidence type="ECO:0000256" key="11">
    <source>
        <dbReference type="ARBA" id="ARBA00031871"/>
    </source>
</evidence>
<reference evidence="15 16" key="1">
    <citation type="journal article" date="2018" name="Mol. Biol. Evol.">
        <title>Broad Genomic Sampling Reveals a Smut Pathogenic Ancestry of the Fungal Clade Ustilaginomycotina.</title>
        <authorList>
            <person name="Kijpornyongpan T."/>
            <person name="Mondo S.J."/>
            <person name="Barry K."/>
            <person name="Sandor L."/>
            <person name="Lee J."/>
            <person name="Lipzen A."/>
            <person name="Pangilinan J."/>
            <person name="LaButti K."/>
            <person name="Hainaut M."/>
            <person name="Henrissat B."/>
            <person name="Grigoriev I.V."/>
            <person name="Spatafora J.W."/>
            <person name="Aime M.C."/>
        </authorList>
    </citation>
    <scope>NUCLEOTIDE SEQUENCE [LARGE SCALE GENOMIC DNA]</scope>
    <source>
        <strain evidence="15 16">MCA 5214</strain>
    </source>
</reference>
<dbReference type="EC" id="2.7.7.2" evidence="2"/>
<evidence type="ECO:0000256" key="12">
    <source>
        <dbReference type="ARBA" id="ARBA00049494"/>
    </source>
</evidence>
<keyword evidence="9" id="KW-0067">ATP-binding</keyword>
<comment type="catalytic activity">
    <reaction evidence="12">
        <text>FMN + ATP + H(+) = FAD + diphosphate</text>
        <dbReference type="Rhea" id="RHEA:17237"/>
        <dbReference type="ChEBI" id="CHEBI:15378"/>
        <dbReference type="ChEBI" id="CHEBI:30616"/>
        <dbReference type="ChEBI" id="CHEBI:33019"/>
        <dbReference type="ChEBI" id="CHEBI:57692"/>
        <dbReference type="ChEBI" id="CHEBI:58210"/>
        <dbReference type="EC" id="2.7.7.2"/>
    </reaction>
</comment>
<feature type="compositionally biased region" description="Basic and acidic residues" evidence="13">
    <location>
        <begin position="295"/>
        <end position="315"/>
    </location>
</feature>
<protein>
    <recommendedName>
        <fullName evidence="2">FAD synthase</fullName>
        <ecNumber evidence="2">2.7.7.2</ecNumber>
    </recommendedName>
    <alternativeName>
        <fullName evidence="10">FAD pyrophosphorylase</fullName>
    </alternativeName>
    <alternativeName>
        <fullName evidence="11">FMN adenylyltransferase</fullName>
    </alternativeName>
</protein>
<keyword evidence="4" id="KW-0288">FMN</keyword>
<dbReference type="GO" id="GO:0003919">
    <property type="term" value="F:FMN adenylyltransferase activity"/>
    <property type="evidence" value="ECO:0007669"/>
    <property type="project" value="UniProtKB-EC"/>
</dbReference>
<keyword evidence="7" id="KW-0547">Nucleotide-binding</keyword>
<evidence type="ECO:0000256" key="6">
    <source>
        <dbReference type="ARBA" id="ARBA00022695"/>
    </source>
</evidence>
<evidence type="ECO:0000256" key="8">
    <source>
        <dbReference type="ARBA" id="ARBA00022827"/>
    </source>
</evidence>
<feature type="region of interest" description="Disordered" evidence="13">
    <location>
        <begin position="285"/>
        <end position="315"/>
    </location>
</feature>
<dbReference type="InterPro" id="IPR014729">
    <property type="entry name" value="Rossmann-like_a/b/a_fold"/>
</dbReference>
<keyword evidence="15" id="KW-0378">Hydrolase</keyword>
<evidence type="ECO:0000313" key="16">
    <source>
        <dbReference type="Proteomes" id="UP000245884"/>
    </source>
</evidence>
<keyword evidence="5" id="KW-0808">Transferase</keyword>
<feature type="region of interest" description="Disordered" evidence="13">
    <location>
        <begin position="91"/>
        <end position="114"/>
    </location>
</feature>
<feature type="compositionally biased region" description="Basic and acidic residues" evidence="13">
    <location>
        <begin position="172"/>
        <end position="185"/>
    </location>
</feature>
<evidence type="ECO:0000256" key="10">
    <source>
        <dbReference type="ARBA" id="ARBA00031145"/>
    </source>
</evidence>
<evidence type="ECO:0000259" key="14">
    <source>
        <dbReference type="Pfam" id="PF01507"/>
    </source>
</evidence>
<evidence type="ECO:0000256" key="1">
    <source>
        <dbReference type="ARBA" id="ARBA00004726"/>
    </source>
</evidence>
<dbReference type="CDD" id="cd23948">
    <property type="entry name" value="FAD_synthase"/>
    <property type="match status" value="1"/>
</dbReference>
<dbReference type="GeneID" id="37029695"/>
<name>A0A316UIU6_9BASI</name>
<dbReference type="GO" id="GO:0005524">
    <property type="term" value="F:ATP binding"/>
    <property type="evidence" value="ECO:0007669"/>
    <property type="project" value="UniProtKB-KW"/>
</dbReference>
<keyword evidence="3" id="KW-0285">Flavoprotein</keyword>
<keyword evidence="8" id="KW-0274">FAD</keyword>
<dbReference type="AlphaFoldDB" id="A0A316UIU6"/>
<dbReference type="Gene3D" id="3.40.50.620">
    <property type="entry name" value="HUPs"/>
    <property type="match status" value="1"/>
</dbReference>
<organism evidence="15 16">
    <name type="scientific">Jaminaea rosea</name>
    <dbReference type="NCBI Taxonomy" id="1569628"/>
    <lineage>
        <taxon>Eukaryota</taxon>
        <taxon>Fungi</taxon>
        <taxon>Dikarya</taxon>
        <taxon>Basidiomycota</taxon>
        <taxon>Ustilaginomycotina</taxon>
        <taxon>Exobasidiomycetes</taxon>
        <taxon>Microstromatales</taxon>
        <taxon>Microstromatales incertae sedis</taxon>
        <taxon>Jaminaea</taxon>
    </lineage>
</organism>
<dbReference type="Pfam" id="PF01507">
    <property type="entry name" value="PAPS_reduct"/>
    <property type="match status" value="1"/>
</dbReference>
<dbReference type="EMBL" id="KZ819677">
    <property type="protein sequence ID" value="PWN25196.1"/>
    <property type="molecule type" value="Genomic_DNA"/>
</dbReference>
<evidence type="ECO:0000256" key="7">
    <source>
        <dbReference type="ARBA" id="ARBA00022741"/>
    </source>
</evidence>
<evidence type="ECO:0000256" key="13">
    <source>
        <dbReference type="SAM" id="MobiDB-lite"/>
    </source>
</evidence>
<evidence type="ECO:0000256" key="5">
    <source>
        <dbReference type="ARBA" id="ARBA00022679"/>
    </source>
</evidence>
<proteinExistence type="predicted"/>
<dbReference type="RefSeq" id="XP_025359808.1">
    <property type="nucleotide sequence ID" value="XM_025507872.1"/>
</dbReference>
<dbReference type="GO" id="GO:0006747">
    <property type="term" value="P:FAD biosynthetic process"/>
    <property type="evidence" value="ECO:0007669"/>
    <property type="project" value="TreeGrafter"/>
</dbReference>
<sequence length="315" mass="34763">MAQIDAASDARWLQSIDAVYALFEDDRLRAQYPHLAAKVEKAVRLTEEAYRDVGIPQCALSFNGGKDCTVIVHILAAVLRRLSGLSQLSANGASSSSSSSSSSTPSSSTSQLPPIPTVYIACESPFATLEDFIRDSQRRYNLDLYTVRGGMKEGLIEYFEGGGDQGVPGSEAKQRETTSSKRDRRDVKAIFIGTRRTDPNGESLQDRQMTDPSWPQVERIHVILDWDYPDVWAFLRCPALAADSGSEGVPYCQLYDEGYTSLGSTFNTFPNPILKSREVGEKGAYRPAWQLEDGSSERAGRGDKPREGKEEKKES</sequence>
<dbReference type="GO" id="GO:0016787">
    <property type="term" value="F:hydrolase activity"/>
    <property type="evidence" value="ECO:0007669"/>
    <property type="project" value="UniProtKB-KW"/>
</dbReference>
<feature type="compositionally biased region" description="Low complexity" evidence="13">
    <location>
        <begin position="91"/>
        <end position="112"/>
    </location>
</feature>
<evidence type="ECO:0000313" key="15">
    <source>
        <dbReference type="EMBL" id="PWN25196.1"/>
    </source>
</evidence>
<gene>
    <name evidence="15" type="ORF">BDZ90DRAFT_255956</name>
</gene>
<dbReference type="PANTHER" id="PTHR23293">
    <property type="entry name" value="FAD SYNTHETASE-RELATED FMN ADENYLYLTRANSFERASE"/>
    <property type="match status" value="1"/>
</dbReference>
<keyword evidence="16" id="KW-1185">Reference proteome</keyword>
<evidence type="ECO:0000256" key="4">
    <source>
        <dbReference type="ARBA" id="ARBA00022643"/>
    </source>
</evidence>
<keyword evidence="6" id="KW-0548">Nucleotidyltransferase</keyword>
<accession>A0A316UIU6</accession>
<evidence type="ECO:0000256" key="3">
    <source>
        <dbReference type="ARBA" id="ARBA00022630"/>
    </source>
</evidence>
<dbReference type="OrthoDB" id="270728at2759"/>
<feature type="domain" description="Phosphoadenosine phosphosulphate reductase" evidence="14">
    <location>
        <begin position="57"/>
        <end position="268"/>
    </location>
</feature>
<dbReference type="STRING" id="1569628.A0A316UIU6"/>